<proteinExistence type="predicted"/>
<dbReference type="OrthoDB" id="10047121at2759"/>
<dbReference type="AlphaFoldDB" id="A0A183SFA6"/>
<sequence>MIRVLLQDCHLRLRKYNGVLSQAVTKCVELIGEDGVRLLQKFIDKRARDLRATRYAELMDLLRNMTHLSSKHLSPAQLKVLSHEACFKIADADPVNLVATVQSILKQTGESDETKYLIRQQICSLVMAHKRRAIISRAD</sequence>
<keyword evidence="2" id="KW-1185">Reference proteome</keyword>
<reference evidence="1 2" key="2">
    <citation type="submission" date="2018-11" db="EMBL/GenBank/DDBJ databases">
        <authorList>
            <consortium name="Pathogen Informatics"/>
        </authorList>
    </citation>
    <scope>NUCLEOTIDE SEQUENCE [LARGE SCALE GENOMIC DNA]</scope>
    <source>
        <strain evidence="1 2">NST_G2</strain>
    </source>
</reference>
<evidence type="ECO:0000313" key="2">
    <source>
        <dbReference type="Proteomes" id="UP000275846"/>
    </source>
</evidence>
<gene>
    <name evidence="1" type="ORF">SSLN_LOCUS2904</name>
</gene>
<dbReference type="Proteomes" id="UP000275846">
    <property type="component" value="Unassembled WGS sequence"/>
</dbReference>
<dbReference type="WBParaSite" id="SSLN_0000300401-mRNA-1">
    <property type="protein sequence ID" value="SSLN_0000300401-mRNA-1"/>
    <property type="gene ID" value="SSLN_0000300401"/>
</dbReference>
<reference evidence="3" key="1">
    <citation type="submission" date="2016-06" db="UniProtKB">
        <authorList>
            <consortium name="WormBaseParasite"/>
        </authorList>
    </citation>
    <scope>IDENTIFICATION</scope>
</reference>
<evidence type="ECO:0000313" key="3">
    <source>
        <dbReference type="WBParaSite" id="SSLN_0000300401-mRNA-1"/>
    </source>
</evidence>
<evidence type="ECO:0000313" key="1">
    <source>
        <dbReference type="EMBL" id="VDL89289.1"/>
    </source>
</evidence>
<accession>A0A183SFA6</accession>
<protein>
    <submittedName>
        <fullName evidence="1 3">Uncharacterized protein</fullName>
    </submittedName>
</protein>
<organism evidence="3">
    <name type="scientific">Schistocephalus solidus</name>
    <name type="common">Tapeworm</name>
    <dbReference type="NCBI Taxonomy" id="70667"/>
    <lineage>
        <taxon>Eukaryota</taxon>
        <taxon>Metazoa</taxon>
        <taxon>Spiralia</taxon>
        <taxon>Lophotrochozoa</taxon>
        <taxon>Platyhelminthes</taxon>
        <taxon>Cestoda</taxon>
        <taxon>Eucestoda</taxon>
        <taxon>Diphyllobothriidea</taxon>
        <taxon>Diphyllobothriidae</taxon>
        <taxon>Schistocephalus</taxon>
    </lineage>
</organism>
<name>A0A183SFA6_SCHSO</name>
<dbReference type="EMBL" id="UYSU01032372">
    <property type="protein sequence ID" value="VDL89289.1"/>
    <property type="molecule type" value="Genomic_DNA"/>
</dbReference>